<reference evidence="5" key="1">
    <citation type="submission" date="2017-04" db="EMBL/GenBank/DDBJ databases">
        <authorList>
            <person name="Varghese N."/>
            <person name="Submissions S."/>
        </authorList>
    </citation>
    <scope>NUCLEOTIDE SEQUENCE [LARGE SCALE GENOMIC DNA]</scope>
    <source>
        <strain evidence="5">RKEM611</strain>
    </source>
</reference>
<keyword evidence="2" id="KW-0732">Signal</keyword>
<sequence>MKTMGLWIGILMIGPVPSAFSASTQEARYAPSYAGMTVDYVKHEQWVGNPYGAGYWETTWYEPFDGEKINRQVWNVVVGTDAEVNNEQQWYVDEEGVEDNLWVADGFLNLKVQKENRTFNGRTKPFSSARLSSHNKIDRVNGAWEARLVFWSGGGARGVWPAFWVLGSRLYSSTQFSCWPTYGAREMDIFEFVANESRVASNRIVTNFIDGDGCGRPRYNRYDPFVSAYEWHTYRLEFYGGEVKIFIDGKFIRAVSWNSFVDQSYHTILNVAIGGDFGGPIVWN</sequence>
<dbReference type="InterPro" id="IPR013320">
    <property type="entry name" value="ConA-like_dom_sf"/>
</dbReference>
<keyword evidence="5" id="KW-1185">Reference proteome</keyword>
<dbReference type="PANTHER" id="PTHR10963">
    <property type="entry name" value="GLYCOSYL HYDROLASE-RELATED"/>
    <property type="match status" value="1"/>
</dbReference>
<feature type="domain" description="GH16" evidence="3">
    <location>
        <begin position="44"/>
        <end position="284"/>
    </location>
</feature>
<dbReference type="PANTHER" id="PTHR10963:SF55">
    <property type="entry name" value="GLYCOSIDE HYDROLASE FAMILY 16 PROTEIN"/>
    <property type="match status" value="1"/>
</dbReference>
<feature type="signal peptide" evidence="2">
    <location>
        <begin position="1"/>
        <end position="21"/>
    </location>
</feature>
<dbReference type="GO" id="GO:0005975">
    <property type="term" value="P:carbohydrate metabolic process"/>
    <property type="evidence" value="ECO:0007669"/>
    <property type="project" value="InterPro"/>
</dbReference>
<evidence type="ECO:0000313" key="5">
    <source>
        <dbReference type="Proteomes" id="UP000192907"/>
    </source>
</evidence>
<accession>A0A1Y6CN70</accession>
<gene>
    <name evidence="4" type="ORF">SAMN06296036_12260</name>
</gene>
<evidence type="ECO:0000259" key="3">
    <source>
        <dbReference type="PROSITE" id="PS51762"/>
    </source>
</evidence>
<dbReference type="SUPFAM" id="SSF49899">
    <property type="entry name" value="Concanavalin A-like lectins/glucanases"/>
    <property type="match status" value="1"/>
</dbReference>
<name>A0A1Y6CN70_9BACT</name>
<evidence type="ECO:0000256" key="2">
    <source>
        <dbReference type="SAM" id="SignalP"/>
    </source>
</evidence>
<dbReference type="Proteomes" id="UP000192907">
    <property type="component" value="Unassembled WGS sequence"/>
</dbReference>
<dbReference type="Pfam" id="PF00722">
    <property type="entry name" value="Glyco_hydro_16"/>
    <property type="match status" value="1"/>
</dbReference>
<dbReference type="CDD" id="cd08023">
    <property type="entry name" value="GH16_laminarinase_like"/>
    <property type="match status" value="1"/>
</dbReference>
<dbReference type="Gene3D" id="2.60.120.200">
    <property type="match status" value="1"/>
</dbReference>
<dbReference type="InterPro" id="IPR000757">
    <property type="entry name" value="Beta-glucanase-like"/>
</dbReference>
<dbReference type="STRING" id="1513793.SAMN06296036_12260"/>
<dbReference type="InterPro" id="IPR050546">
    <property type="entry name" value="Glycosyl_Hydrlase_16"/>
</dbReference>
<dbReference type="AlphaFoldDB" id="A0A1Y6CN70"/>
<proteinExistence type="inferred from homology"/>
<protein>
    <submittedName>
        <fullName evidence="4">Glycosyl hydrolases family 16</fullName>
    </submittedName>
</protein>
<dbReference type="PROSITE" id="PS51762">
    <property type="entry name" value="GH16_2"/>
    <property type="match status" value="1"/>
</dbReference>
<comment type="similarity">
    <text evidence="1">Belongs to the glycosyl hydrolase 16 family.</text>
</comment>
<evidence type="ECO:0000256" key="1">
    <source>
        <dbReference type="ARBA" id="ARBA00006865"/>
    </source>
</evidence>
<feature type="chain" id="PRO_5012486819" evidence="2">
    <location>
        <begin position="22"/>
        <end position="284"/>
    </location>
</feature>
<dbReference type="EMBL" id="FWZT01000022">
    <property type="protein sequence ID" value="SMF64624.1"/>
    <property type="molecule type" value="Genomic_DNA"/>
</dbReference>
<organism evidence="4 5">
    <name type="scientific">Pseudobacteriovorax antillogorgiicola</name>
    <dbReference type="NCBI Taxonomy" id="1513793"/>
    <lineage>
        <taxon>Bacteria</taxon>
        <taxon>Pseudomonadati</taxon>
        <taxon>Bdellovibrionota</taxon>
        <taxon>Oligoflexia</taxon>
        <taxon>Oligoflexales</taxon>
        <taxon>Pseudobacteriovoracaceae</taxon>
        <taxon>Pseudobacteriovorax</taxon>
    </lineage>
</organism>
<keyword evidence="4" id="KW-0378">Hydrolase</keyword>
<dbReference type="RefSeq" id="WP_159455599.1">
    <property type="nucleotide sequence ID" value="NZ_FWZT01000022.1"/>
</dbReference>
<evidence type="ECO:0000313" key="4">
    <source>
        <dbReference type="EMBL" id="SMF64624.1"/>
    </source>
</evidence>
<dbReference type="GO" id="GO:0004553">
    <property type="term" value="F:hydrolase activity, hydrolyzing O-glycosyl compounds"/>
    <property type="evidence" value="ECO:0007669"/>
    <property type="project" value="InterPro"/>
</dbReference>